<evidence type="ECO:0000313" key="8">
    <source>
        <dbReference type="EMBL" id="NGM18692.1"/>
    </source>
</evidence>
<feature type="active site" description="Charge relay system" evidence="5">
    <location>
        <position position="109"/>
    </location>
</feature>
<feature type="active site" description="Charge relay system" evidence="5">
    <location>
        <position position="140"/>
    </location>
</feature>
<keyword evidence="3 5" id="KW-0378">Hydrolase</keyword>
<dbReference type="EMBL" id="JAAIKB010000001">
    <property type="protein sequence ID" value="NGM18692.1"/>
    <property type="molecule type" value="Genomic_DNA"/>
</dbReference>
<feature type="active site" description="Charge relay system" evidence="5">
    <location>
        <position position="338"/>
    </location>
</feature>
<dbReference type="PROSITE" id="PS00136">
    <property type="entry name" value="SUBTILASE_ASP"/>
    <property type="match status" value="1"/>
</dbReference>
<dbReference type="PANTHER" id="PTHR43806:SF11">
    <property type="entry name" value="CEREVISIN-RELATED"/>
    <property type="match status" value="1"/>
</dbReference>
<dbReference type="InterPro" id="IPR023828">
    <property type="entry name" value="Peptidase_S8_Ser-AS"/>
</dbReference>
<reference evidence="8 9" key="2">
    <citation type="submission" date="2020-03" db="EMBL/GenBank/DDBJ databases">
        <title>Roseomonas stagni sp. nov., isolated from pond water in Japan.</title>
        <authorList>
            <person name="Furuhata K."/>
            <person name="Miyamoto H."/>
            <person name="Goto K."/>
        </authorList>
    </citation>
    <scope>NUCLEOTIDE SEQUENCE [LARGE SCALE GENOMIC DNA]</scope>
    <source>
        <strain evidence="8 9">PeD5</strain>
    </source>
</reference>
<keyword evidence="4 5" id="KW-0720">Serine protease</keyword>
<dbReference type="InterPro" id="IPR000209">
    <property type="entry name" value="Peptidase_S8/S53_dom"/>
</dbReference>
<dbReference type="PROSITE" id="PS00138">
    <property type="entry name" value="SUBTILASE_SER"/>
    <property type="match status" value="1"/>
</dbReference>
<reference evidence="8 9" key="1">
    <citation type="submission" date="2020-02" db="EMBL/GenBank/DDBJ databases">
        <authorList>
            <person name="Kim H.M."/>
            <person name="Jeon C.O."/>
        </authorList>
    </citation>
    <scope>NUCLEOTIDE SEQUENCE [LARGE SCALE GENOMIC DNA]</scope>
    <source>
        <strain evidence="8 9">PeD5</strain>
    </source>
</reference>
<dbReference type="GO" id="GO:0004252">
    <property type="term" value="F:serine-type endopeptidase activity"/>
    <property type="evidence" value="ECO:0007669"/>
    <property type="project" value="UniProtKB-UniRule"/>
</dbReference>
<protein>
    <submittedName>
        <fullName evidence="8">S8 family serine peptidase</fullName>
    </submittedName>
</protein>
<dbReference type="GO" id="GO:0006508">
    <property type="term" value="P:proteolysis"/>
    <property type="evidence" value="ECO:0007669"/>
    <property type="project" value="UniProtKB-KW"/>
</dbReference>
<comment type="similarity">
    <text evidence="1 5 6">Belongs to the peptidase S8 family.</text>
</comment>
<sequence length="399" mass="40756">MQDYVILRDLTARSRPALESRSPRLSPSQVVPPAPEVEVARGLSARQIGEEARAPTVVGVAPVMRTALIRPIADGTATASAHGDAWGVAAVGADTSPRSGDGVVVAVLDTGIDSGHAAFAGMTIEERDFSGSGNGDRQGHGTHCAGTIFGRDVDGRRIGIARGVQRALIGKVLDDDGSGSSGALFSALQWAAEEQAQVVSMSLGFDFPGMVEQLLGLGMPRPAAISAALVAYRDNLRVFDRLMSMIRALEPFAQGPAGMLVVAAAGNESGRGQVPPFTVATSLPAAADGIVSVGAVQRRAGGFDVARFSNGSPQVSAPGVGILSAQSGGGLLELNGTSMACPHVAGVAALWWEDVLARGQVLPGSQAVMTRLLGSARTDVFAGAVQPEDRGLGLVTAPQ</sequence>
<evidence type="ECO:0000256" key="5">
    <source>
        <dbReference type="PROSITE-ProRule" id="PRU01240"/>
    </source>
</evidence>
<dbReference type="AlphaFoldDB" id="A0A6M1LEZ2"/>
<dbReference type="CDD" id="cd07480">
    <property type="entry name" value="Peptidases_S8_12"/>
    <property type="match status" value="1"/>
</dbReference>
<evidence type="ECO:0000256" key="1">
    <source>
        <dbReference type="ARBA" id="ARBA00011073"/>
    </source>
</evidence>
<dbReference type="Pfam" id="PF00082">
    <property type="entry name" value="Peptidase_S8"/>
    <property type="match status" value="1"/>
</dbReference>
<gene>
    <name evidence="8" type="ORF">G3576_01615</name>
</gene>
<dbReference type="InterPro" id="IPR050131">
    <property type="entry name" value="Peptidase_S8_subtilisin-like"/>
</dbReference>
<evidence type="ECO:0000256" key="2">
    <source>
        <dbReference type="ARBA" id="ARBA00022670"/>
    </source>
</evidence>
<dbReference type="RefSeq" id="WP_164692573.1">
    <property type="nucleotide sequence ID" value="NZ_JAAIKB010000001.1"/>
</dbReference>
<evidence type="ECO:0000256" key="3">
    <source>
        <dbReference type="ARBA" id="ARBA00022801"/>
    </source>
</evidence>
<dbReference type="PANTHER" id="PTHR43806">
    <property type="entry name" value="PEPTIDASE S8"/>
    <property type="match status" value="1"/>
</dbReference>
<name>A0A6M1LEZ2_9PROT</name>
<proteinExistence type="inferred from homology"/>
<dbReference type="PROSITE" id="PS51892">
    <property type="entry name" value="SUBTILASE"/>
    <property type="match status" value="1"/>
</dbReference>
<evidence type="ECO:0000256" key="6">
    <source>
        <dbReference type="RuleBase" id="RU003355"/>
    </source>
</evidence>
<comment type="caution">
    <text evidence="8">The sequence shown here is derived from an EMBL/GenBank/DDBJ whole genome shotgun (WGS) entry which is preliminary data.</text>
</comment>
<keyword evidence="9" id="KW-1185">Reference proteome</keyword>
<dbReference type="InterPro" id="IPR015500">
    <property type="entry name" value="Peptidase_S8_subtilisin-rel"/>
</dbReference>
<evidence type="ECO:0000259" key="7">
    <source>
        <dbReference type="Pfam" id="PF00082"/>
    </source>
</evidence>
<dbReference type="InterPro" id="IPR023827">
    <property type="entry name" value="Peptidase_S8_Asp-AS"/>
</dbReference>
<feature type="domain" description="Peptidase S8/S53" evidence="7">
    <location>
        <begin position="100"/>
        <end position="354"/>
    </location>
</feature>
<keyword evidence="2 5" id="KW-0645">Protease</keyword>
<dbReference type="SUPFAM" id="SSF52743">
    <property type="entry name" value="Subtilisin-like"/>
    <property type="match status" value="1"/>
</dbReference>
<accession>A0A6M1LEZ2</accession>
<dbReference type="InterPro" id="IPR036852">
    <property type="entry name" value="Peptidase_S8/S53_dom_sf"/>
</dbReference>
<dbReference type="PRINTS" id="PR00723">
    <property type="entry name" value="SUBTILISIN"/>
</dbReference>
<organism evidence="8 9">
    <name type="scientific">Falsiroseomonas algicola</name>
    <dbReference type="NCBI Taxonomy" id="2716930"/>
    <lineage>
        <taxon>Bacteria</taxon>
        <taxon>Pseudomonadati</taxon>
        <taxon>Pseudomonadota</taxon>
        <taxon>Alphaproteobacteria</taxon>
        <taxon>Acetobacterales</taxon>
        <taxon>Roseomonadaceae</taxon>
        <taxon>Falsiroseomonas</taxon>
    </lineage>
</organism>
<dbReference type="Gene3D" id="3.40.50.200">
    <property type="entry name" value="Peptidase S8/S53 domain"/>
    <property type="match status" value="1"/>
</dbReference>
<evidence type="ECO:0000256" key="4">
    <source>
        <dbReference type="ARBA" id="ARBA00022825"/>
    </source>
</evidence>
<dbReference type="Proteomes" id="UP000475385">
    <property type="component" value="Unassembled WGS sequence"/>
</dbReference>
<evidence type="ECO:0000313" key="9">
    <source>
        <dbReference type="Proteomes" id="UP000475385"/>
    </source>
</evidence>